<gene>
    <name evidence="9" type="ORF">ERICIII_02068</name>
</gene>
<feature type="transmembrane region" description="Helical" evidence="7">
    <location>
        <begin position="201"/>
        <end position="223"/>
    </location>
</feature>
<dbReference type="STRING" id="147375.BXP28_06420"/>
<keyword evidence="4 7" id="KW-0812">Transmembrane</keyword>
<keyword evidence="5 7" id="KW-1133">Transmembrane helix</keyword>
<evidence type="ECO:0000256" key="1">
    <source>
        <dbReference type="ARBA" id="ARBA00004651"/>
    </source>
</evidence>
<feature type="domain" description="Major facilitator superfamily (MFS) profile" evidence="8">
    <location>
        <begin position="4"/>
        <end position="385"/>
    </location>
</feature>
<sequence length="401" mass="43356">MPKKLWLLVMGMFINVTGASFIWPLNTIYIHYHLGKALAVAGFVLTLNSFASVVGSLLGGYLFDRIGSYRTVVQGVVLTLAAATVLAFNHDWWFYVVCLIVMGLGSGMVVPSIYASAGLIWPSGGSKTFAAIYVAQNAGVALGSALGGYIASYSFDYIFWGNAAVYALFTLLVVFTFKRFPTSTGPVGKEKRGLIKAKLTSSFKALLIICGAYILCWLAYTQWQATISVHMQSLSIDLKKYSLLWTINGILIVFGQPVMTALIPKIISSLKKQIILGILVFIASFGILLVAREFKIFLVAMIIISLGEMLVWPAIPTIANKLAPENRLGMYQGVVNSAGTIGKMLGPLLGGILVDLYNIYVLFILLIALLFVSILIAGIYDRGLKKRSSISATTTSSGPDA</sequence>
<evidence type="ECO:0000256" key="7">
    <source>
        <dbReference type="SAM" id="Phobius"/>
    </source>
</evidence>
<evidence type="ECO:0000259" key="8">
    <source>
        <dbReference type="PROSITE" id="PS50850"/>
    </source>
</evidence>
<evidence type="ECO:0000256" key="4">
    <source>
        <dbReference type="ARBA" id="ARBA00022692"/>
    </source>
</evidence>
<dbReference type="InterPro" id="IPR036259">
    <property type="entry name" value="MFS_trans_sf"/>
</dbReference>
<dbReference type="PANTHER" id="PTHR23517">
    <property type="entry name" value="RESISTANCE PROTEIN MDTM, PUTATIVE-RELATED-RELATED"/>
    <property type="match status" value="1"/>
</dbReference>
<evidence type="ECO:0000313" key="10">
    <source>
        <dbReference type="Proteomes" id="UP000239833"/>
    </source>
</evidence>
<dbReference type="GO" id="GO:0022857">
    <property type="term" value="F:transmembrane transporter activity"/>
    <property type="evidence" value="ECO:0007669"/>
    <property type="project" value="InterPro"/>
</dbReference>
<accession>A0A2L1UDJ5</accession>
<feature type="transmembrane region" description="Helical" evidence="7">
    <location>
        <begin position="243"/>
        <end position="262"/>
    </location>
</feature>
<dbReference type="Gene3D" id="1.20.1250.20">
    <property type="entry name" value="MFS general substrate transporter like domains"/>
    <property type="match status" value="2"/>
</dbReference>
<dbReference type="EMBL" id="CP019655">
    <property type="protein sequence ID" value="AVF26233.1"/>
    <property type="molecule type" value="Genomic_DNA"/>
</dbReference>
<feature type="transmembrane region" description="Helical" evidence="7">
    <location>
        <begin position="297"/>
        <end position="319"/>
    </location>
</feature>
<dbReference type="AlphaFoldDB" id="A0A2L1UDJ5"/>
<dbReference type="Proteomes" id="UP000239833">
    <property type="component" value="Chromosome"/>
</dbReference>
<comment type="subcellular location">
    <subcellularLocation>
        <location evidence="1">Cell membrane</location>
        <topology evidence="1">Multi-pass membrane protein</topology>
    </subcellularLocation>
</comment>
<dbReference type="GeneID" id="64218794"/>
<keyword evidence="2" id="KW-0813">Transport</keyword>
<dbReference type="Pfam" id="PF07690">
    <property type="entry name" value="MFS_1"/>
    <property type="match status" value="1"/>
</dbReference>
<dbReference type="SUPFAM" id="SSF103473">
    <property type="entry name" value="MFS general substrate transporter"/>
    <property type="match status" value="1"/>
</dbReference>
<feature type="transmembrane region" description="Helical" evidence="7">
    <location>
        <begin position="274"/>
        <end position="291"/>
    </location>
</feature>
<evidence type="ECO:0000313" key="9">
    <source>
        <dbReference type="EMBL" id="AVF26233.1"/>
    </source>
</evidence>
<evidence type="ECO:0000256" key="6">
    <source>
        <dbReference type="ARBA" id="ARBA00023136"/>
    </source>
</evidence>
<dbReference type="PROSITE" id="PS50850">
    <property type="entry name" value="MFS"/>
    <property type="match status" value="1"/>
</dbReference>
<evidence type="ECO:0000256" key="5">
    <source>
        <dbReference type="ARBA" id="ARBA00022989"/>
    </source>
</evidence>
<feature type="transmembrane region" description="Helical" evidence="7">
    <location>
        <begin position="37"/>
        <end position="59"/>
    </location>
</feature>
<keyword evidence="3" id="KW-1003">Cell membrane</keyword>
<dbReference type="RefSeq" id="WP_077997458.1">
    <property type="nucleotide sequence ID" value="NZ_CP019655.1"/>
</dbReference>
<dbReference type="GO" id="GO:0005886">
    <property type="term" value="C:plasma membrane"/>
    <property type="evidence" value="ECO:0007669"/>
    <property type="project" value="UniProtKB-SubCell"/>
</dbReference>
<evidence type="ECO:0000256" key="3">
    <source>
        <dbReference type="ARBA" id="ARBA00022475"/>
    </source>
</evidence>
<dbReference type="PANTHER" id="PTHR23517:SF10">
    <property type="entry name" value="MAJOR FACILITATOR SUPERFAMILY (MFS) PROFILE DOMAIN-CONTAINING PROTEIN"/>
    <property type="match status" value="1"/>
</dbReference>
<evidence type="ECO:0000256" key="2">
    <source>
        <dbReference type="ARBA" id="ARBA00022448"/>
    </source>
</evidence>
<proteinExistence type="predicted"/>
<dbReference type="InterPro" id="IPR011701">
    <property type="entry name" value="MFS"/>
</dbReference>
<protein>
    <submittedName>
        <fullName evidence="9">Efflux transporter-like protein</fullName>
    </submittedName>
</protein>
<organism evidence="9 10">
    <name type="scientific">Paenibacillus larvae subsp. larvae</name>
    <dbReference type="NCBI Taxonomy" id="147375"/>
    <lineage>
        <taxon>Bacteria</taxon>
        <taxon>Bacillati</taxon>
        <taxon>Bacillota</taxon>
        <taxon>Bacilli</taxon>
        <taxon>Bacillales</taxon>
        <taxon>Paenibacillaceae</taxon>
        <taxon>Paenibacillus</taxon>
    </lineage>
</organism>
<keyword evidence="6 7" id="KW-0472">Membrane</keyword>
<feature type="transmembrane region" description="Helical" evidence="7">
    <location>
        <begin position="94"/>
        <end position="117"/>
    </location>
</feature>
<name>A0A2L1UDJ5_9BACL</name>
<feature type="transmembrane region" description="Helical" evidence="7">
    <location>
        <begin position="157"/>
        <end position="180"/>
    </location>
</feature>
<dbReference type="InterPro" id="IPR020846">
    <property type="entry name" value="MFS_dom"/>
</dbReference>
<feature type="transmembrane region" description="Helical" evidence="7">
    <location>
        <begin position="359"/>
        <end position="380"/>
    </location>
</feature>
<feature type="transmembrane region" description="Helical" evidence="7">
    <location>
        <begin position="129"/>
        <end position="151"/>
    </location>
</feature>
<dbReference type="InterPro" id="IPR050171">
    <property type="entry name" value="MFS_Transporters"/>
</dbReference>
<feature type="transmembrane region" description="Helical" evidence="7">
    <location>
        <begin position="5"/>
        <end position="25"/>
    </location>
</feature>
<dbReference type="CDD" id="cd17329">
    <property type="entry name" value="MFS_MdtH_MDR_like"/>
    <property type="match status" value="1"/>
</dbReference>
<reference evidence="10" key="1">
    <citation type="submission" date="2017-02" db="EMBL/GenBank/DDBJ databases">
        <title>Delineation of Paenibacillus larvae strains originating from foulbrood outbreaks.</title>
        <authorList>
            <person name="Beims H."/>
            <person name="Bunk B."/>
            <person name="Sproeer C."/>
            <person name="Mohr K.I."/>
            <person name="Pradella S."/>
            <person name="Guenther G."/>
            <person name="Rohde M."/>
            <person name="von der Ohe W."/>
            <person name="Steinert M."/>
        </authorList>
    </citation>
    <scope>NUCLEOTIDE SEQUENCE [LARGE SCALE GENOMIC DNA]</scope>
    <source>
        <strain evidence="10">Eric_III</strain>
    </source>
</reference>